<dbReference type="InterPro" id="IPR016462">
    <property type="entry name" value="ModE"/>
</dbReference>
<name>A0AAW4XSC5_9BURK</name>
<evidence type="ECO:0000256" key="1">
    <source>
        <dbReference type="ARBA" id="ARBA00008110"/>
    </source>
</evidence>
<comment type="caution">
    <text evidence="7">The sequence shown here is derived from an EMBL/GenBank/DDBJ whole genome shotgun (WGS) entry which is preliminary data.</text>
</comment>
<reference evidence="7 8" key="1">
    <citation type="submission" date="2021-11" db="EMBL/GenBank/DDBJ databases">
        <title>Genome sequence.</title>
        <authorList>
            <person name="Sun Q."/>
        </authorList>
    </citation>
    <scope>NUCLEOTIDE SEQUENCE [LARGE SCALE GENOMIC DNA]</scope>
    <source>
        <strain evidence="7 8">KCTC 12005</strain>
    </source>
</reference>
<dbReference type="GO" id="GO:0003700">
    <property type="term" value="F:DNA-binding transcription factor activity"/>
    <property type="evidence" value="ECO:0007669"/>
    <property type="project" value="InterPro"/>
</dbReference>
<dbReference type="GO" id="GO:0015689">
    <property type="term" value="P:molybdate ion transport"/>
    <property type="evidence" value="ECO:0007669"/>
    <property type="project" value="UniProtKB-UniRule"/>
</dbReference>
<keyword evidence="8" id="KW-1185">Reference proteome</keyword>
<dbReference type="InterPro" id="IPR036390">
    <property type="entry name" value="WH_DNA-bd_sf"/>
</dbReference>
<keyword evidence="3 5" id="KW-0500">Molybdenum</keyword>
<evidence type="ECO:0000256" key="3">
    <source>
        <dbReference type="ARBA" id="ARBA00022505"/>
    </source>
</evidence>
<dbReference type="RefSeq" id="WP_230771434.1">
    <property type="nucleotide sequence ID" value="NZ_JAJNCT010000005.1"/>
</dbReference>
<dbReference type="PIRSF" id="PIRSF005763">
    <property type="entry name" value="Txn_reg_ModE"/>
    <property type="match status" value="1"/>
</dbReference>
<dbReference type="SUPFAM" id="SSF46785">
    <property type="entry name" value="Winged helix' DNA-binding domain"/>
    <property type="match status" value="1"/>
</dbReference>
<organism evidence="7 8">
    <name type="scientific">Comamonas koreensis</name>
    <dbReference type="NCBI Taxonomy" id="160825"/>
    <lineage>
        <taxon>Bacteria</taxon>
        <taxon>Pseudomonadati</taxon>
        <taxon>Pseudomonadota</taxon>
        <taxon>Betaproteobacteria</taxon>
        <taxon>Burkholderiales</taxon>
        <taxon>Comamonadaceae</taxon>
        <taxon>Comamonas</taxon>
    </lineage>
</organism>
<evidence type="ECO:0000256" key="4">
    <source>
        <dbReference type="ARBA" id="ARBA00022737"/>
    </source>
</evidence>
<evidence type="ECO:0000256" key="5">
    <source>
        <dbReference type="PIRNR" id="PIRNR005763"/>
    </source>
</evidence>
<evidence type="ECO:0000313" key="7">
    <source>
        <dbReference type="EMBL" id="MCD2164242.1"/>
    </source>
</evidence>
<evidence type="ECO:0000313" key="8">
    <source>
        <dbReference type="Proteomes" id="UP001199260"/>
    </source>
</evidence>
<keyword evidence="4" id="KW-0677">Repeat</keyword>
<dbReference type="Proteomes" id="UP001199260">
    <property type="component" value="Unassembled WGS sequence"/>
</dbReference>
<sequence length="276" mass="28530">MIPQASLAAALSEKRSDRRIDVLRHIQDCGSISEAARRVGISYKAAWQALDTLSNLAGVELVQRSVGGKGGGGAQLTADALLLLEAADAMGQAREQLHVQLEHARQLPVAADPQARTAGAAGISVATTLARLQVMTSMRNQWPCVVAQLSRSGPLVQVQLQGAAVGAQFGLQSHITDESAQLLGLRQGLPVLAMCKATAVTVQAAAEAAALAPGGNGWQGAVTRATRGGTVQELAVRLQSGVQLVGFSRQASSLRVRSVVQVTVEPSAVVIALSGE</sequence>
<evidence type="ECO:0000259" key="6">
    <source>
        <dbReference type="PROSITE" id="PS51866"/>
    </source>
</evidence>
<dbReference type="PROSITE" id="PS51866">
    <property type="entry name" value="MOP"/>
    <property type="match status" value="1"/>
</dbReference>
<feature type="domain" description="Mop" evidence="6">
    <location>
        <begin position="135"/>
        <end position="204"/>
    </location>
</feature>
<gene>
    <name evidence="7" type="ORF">LPW39_03720</name>
</gene>
<comment type="similarity">
    <text evidence="1 5">Belongs to the ModE family.</text>
</comment>
<dbReference type="Pfam" id="PF03459">
    <property type="entry name" value="TOBE"/>
    <property type="match status" value="1"/>
</dbReference>
<dbReference type="GO" id="GO:0030151">
    <property type="term" value="F:molybdenum ion binding"/>
    <property type="evidence" value="ECO:0007669"/>
    <property type="project" value="UniProtKB-UniRule"/>
</dbReference>
<dbReference type="Gene3D" id="1.10.10.10">
    <property type="entry name" value="Winged helix-like DNA-binding domain superfamily/Winged helix DNA-binding domain"/>
    <property type="match status" value="1"/>
</dbReference>
<keyword evidence="2 5" id="KW-0813">Transport</keyword>
<dbReference type="InterPro" id="IPR000847">
    <property type="entry name" value="LysR_HTH_N"/>
</dbReference>
<dbReference type="EMBL" id="JAJNCT010000005">
    <property type="protein sequence ID" value="MCD2164242.1"/>
    <property type="molecule type" value="Genomic_DNA"/>
</dbReference>
<protein>
    <submittedName>
        <fullName evidence="7">LysR family transcriptional regulator</fullName>
    </submittedName>
</protein>
<evidence type="ECO:0000256" key="2">
    <source>
        <dbReference type="ARBA" id="ARBA00022448"/>
    </source>
</evidence>
<dbReference type="AlphaFoldDB" id="A0AAW4XSC5"/>
<dbReference type="InterPro" id="IPR036388">
    <property type="entry name" value="WH-like_DNA-bd_sf"/>
</dbReference>
<dbReference type="InterPro" id="IPR008995">
    <property type="entry name" value="Mo/tungstate-bd_C_term_dom"/>
</dbReference>
<dbReference type="InterPro" id="IPR005116">
    <property type="entry name" value="Transp-assoc_OB_typ1"/>
</dbReference>
<dbReference type="PANTHER" id="PTHR30432">
    <property type="entry name" value="TRANSCRIPTIONAL REGULATOR MODE"/>
    <property type="match status" value="1"/>
</dbReference>
<dbReference type="InterPro" id="IPR004606">
    <property type="entry name" value="Mop_domain"/>
</dbReference>
<dbReference type="PANTHER" id="PTHR30432:SF1">
    <property type="entry name" value="DNA-BINDING TRANSCRIPTIONAL DUAL REGULATOR MODE"/>
    <property type="match status" value="1"/>
</dbReference>
<dbReference type="Pfam" id="PF00126">
    <property type="entry name" value="HTH_1"/>
    <property type="match status" value="1"/>
</dbReference>
<dbReference type="SUPFAM" id="SSF50331">
    <property type="entry name" value="MOP-like"/>
    <property type="match status" value="1"/>
</dbReference>
<proteinExistence type="inferred from homology"/>
<accession>A0AAW4XSC5</accession>
<dbReference type="InterPro" id="IPR051815">
    <property type="entry name" value="Molybdate_resp_trans_reg"/>
</dbReference>
<dbReference type="Gene3D" id="2.40.50.100">
    <property type="match status" value="1"/>
</dbReference>